<dbReference type="InterPro" id="IPR040086">
    <property type="entry name" value="MJ0683-like"/>
</dbReference>
<dbReference type="CDD" id="cd01335">
    <property type="entry name" value="Radical_SAM"/>
    <property type="match status" value="1"/>
</dbReference>
<evidence type="ECO:0000256" key="2">
    <source>
        <dbReference type="ARBA" id="ARBA00023004"/>
    </source>
</evidence>
<dbReference type="GO" id="GO:0051536">
    <property type="term" value="F:iron-sulfur cluster binding"/>
    <property type="evidence" value="ECO:0007669"/>
    <property type="project" value="UniProtKB-KW"/>
</dbReference>
<keyword evidence="3" id="KW-0411">Iron-sulfur</keyword>
<evidence type="ECO:0000259" key="4">
    <source>
        <dbReference type="PROSITE" id="PS51918"/>
    </source>
</evidence>
<dbReference type="OrthoDB" id="9785699at2"/>
<keyword evidence="2" id="KW-0408">Iron</keyword>
<accession>A0A3D8L5G8</accession>
<dbReference type="PANTHER" id="PTHR43432:SF3">
    <property type="entry name" value="SLR0285 PROTEIN"/>
    <property type="match status" value="1"/>
</dbReference>
<dbReference type="AlphaFoldDB" id="A0A3D8L5G8"/>
<dbReference type="SFLD" id="SFLDG01084">
    <property type="entry name" value="Uncharacterised_Radical_SAM_Su"/>
    <property type="match status" value="1"/>
</dbReference>
<organism evidence="5 6">
    <name type="scientific">Pontibacter diazotrophicus</name>
    <dbReference type="NCBI Taxonomy" id="1400979"/>
    <lineage>
        <taxon>Bacteria</taxon>
        <taxon>Pseudomonadati</taxon>
        <taxon>Bacteroidota</taxon>
        <taxon>Cytophagia</taxon>
        <taxon>Cytophagales</taxon>
        <taxon>Hymenobacteraceae</taxon>
        <taxon>Pontibacter</taxon>
    </lineage>
</organism>
<dbReference type="SUPFAM" id="SSF102114">
    <property type="entry name" value="Radical SAM enzymes"/>
    <property type="match status" value="1"/>
</dbReference>
<dbReference type="GO" id="GO:0003824">
    <property type="term" value="F:catalytic activity"/>
    <property type="evidence" value="ECO:0007669"/>
    <property type="project" value="InterPro"/>
</dbReference>
<dbReference type="InterPro" id="IPR006638">
    <property type="entry name" value="Elp3/MiaA/NifB-like_rSAM"/>
</dbReference>
<evidence type="ECO:0000313" key="6">
    <source>
        <dbReference type="Proteomes" id="UP000256708"/>
    </source>
</evidence>
<keyword evidence="1" id="KW-0479">Metal-binding</keyword>
<dbReference type="GO" id="GO:0046872">
    <property type="term" value="F:metal ion binding"/>
    <property type="evidence" value="ECO:0007669"/>
    <property type="project" value="UniProtKB-KW"/>
</dbReference>
<evidence type="ECO:0000313" key="5">
    <source>
        <dbReference type="EMBL" id="RDV12630.1"/>
    </source>
</evidence>
<gene>
    <name evidence="5" type="ORF">DXT99_22495</name>
</gene>
<dbReference type="InterPro" id="IPR058240">
    <property type="entry name" value="rSAM_sf"/>
</dbReference>
<name>A0A3D8L5G8_9BACT</name>
<dbReference type="PANTHER" id="PTHR43432">
    <property type="entry name" value="SLR0285 PROTEIN"/>
    <property type="match status" value="1"/>
</dbReference>
<protein>
    <submittedName>
        <fullName evidence="5">Radical SAM protein</fullName>
    </submittedName>
</protein>
<dbReference type="Pfam" id="PF04055">
    <property type="entry name" value="Radical_SAM"/>
    <property type="match status" value="1"/>
</dbReference>
<dbReference type="RefSeq" id="WP_115567843.1">
    <property type="nucleotide sequence ID" value="NZ_QRGR01000033.1"/>
</dbReference>
<dbReference type="PROSITE" id="PS51918">
    <property type="entry name" value="RADICAL_SAM"/>
    <property type="match status" value="1"/>
</dbReference>
<dbReference type="EMBL" id="QRGR01000033">
    <property type="protein sequence ID" value="RDV12630.1"/>
    <property type="molecule type" value="Genomic_DNA"/>
</dbReference>
<comment type="caution">
    <text evidence="5">The sequence shown here is derived from an EMBL/GenBank/DDBJ whole genome shotgun (WGS) entry which is preliminary data.</text>
</comment>
<dbReference type="SFLD" id="SFLDS00029">
    <property type="entry name" value="Radical_SAM"/>
    <property type="match status" value="1"/>
</dbReference>
<feature type="domain" description="Radical SAM core" evidence="4">
    <location>
        <begin position="60"/>
        <end position="297"/>
    </location>
</feature>
<dbReference type="Proteomes" id="UP000256708">
    <property type="component" value="Unassembled WGS sequence"/>
</dbReference>
<reference evidence="6" key="1">
    <citation type="submission" date="2018-08" db="EMBL/GenBank/DDBJ databases">
        <authorList>
            <person name="Liu Z.-W."/>
            <person name="Du Z.-J."/>
        </authorList>
    </citation>
    <scope>NUCLEOTIDE SEQUENCE [LARGE SCALE GENOMIC DNA]</scope>
    <source>
        <strain evidence="6">H4X</strain>
    </source>
</reference>
<dbReference type="SMART" id="SM00729">
    <property type="entry name" value="Elp3"/>
    <property type="match status" value="1"/>
</dbReference>
<proteinExistence type="predicted"/>
<keyword evidence="6" id="KW-1185">Reference proteome</keyword>
<dbReference type="Gene3D" id="3.80.30.30">
    <property type="match status" value="1"/>
</dbReference>
<evidence type="ECO:0000256" key="3">
    <source>
        <dbReference type="ARBA" id="ARBA00023014"/>
    </source>
</evidence>
<dbReference type="NCBIfam" id="NF033668">
    <property type="entry name" value="rSAM_PA0069"/>
    <property type="match status" value="1"/>
</dbReference>
<dbReference type="InterPro" id="IPR007197">
    <property type="entry name" value="rSAM"/>
</dbReference>
<evidence type="ECO:0000256" key="1">
    <source>
        <dbReference type="ARBA" id="ARBA00022723"/>
    </source>
</evidence>
<sequence>MKAEEFIKGRGAQYNPANPYLKQEYVSEHVEGLDEPMLSNSSTEFFKEYPKKIVNKVESPDLGLSYSLNPYQGCEHGCIYCYARNTHQYWGYGAGLDFERKIVVKENAAETLARQLENKNWQVMPIMLAGNTDCYQPIEAKKKLTRQILEVLLQYRHPVSIITKNALILRDLDLLQELNKLDLVHVNISITTLDEKLRQKLEPRTATAAKRLEVVRQLTAAGLPVNVMVAPVIPGLNDSEIPQIIKQAAAAGACNAAYTIVRLNGNVGPIFEDWIRETFPEKAEKVLRQIADCHGGQLSDSRFGTRMRGEGKFAEAIANLFRMSKQKYMQHRSTKPYNYSHFCTRSGKQLGLF</sequence>